<feature type="transmembrane region" description="Helical" evidence="7">
    <location>
        <begin position="25"/>
        <end position="42"/>
    </location>
</feature>
<feature type="region of interest" description="Disordered" evidence="6">
    <location>
        <begin position="116"/>
        <end position="136"/>
    </location>
</feature>
<organism evidence="8 9">
    <name type="scientific">Nocardioides daphniae</name>
    <dbReference type="NCBI Taxonomy" id="402297"/>
    <lineage>
        <taxon>Bacteria</taxon>
        <taxon>Bacillati</taxon>
        <taxon>Actinomycetota</taxon>
        <taxon>Actinomycetes</taxon>
        <taxon>Propionibacteriales</taxon>
        <taxon>Nocardioidaceae</taxon>
        <taxon>Nocardioides</taxon>
    </lineage>
</organism>
<keyword evidence="9" id="KW-1185">Reference proteome</keyword>
<evidence type="ECO:0000256" key="2">
    <source>
        <dbReference type="ARBA" id="ARBA00022475"/>
    </source>
</evidence>
<dbReference type="PANTHER" id="PTHR33931">
    <property type="entry name" value="HOLIN-LIKE PROTEIN CIDA-RELATED"/>
    <property type="match status" value="1"/>
</dbReference>
<dbReference type="Proteomes" id="UP000630594">
    <property type="component" value="Unassembled WGS sequence"/>
</dbReference>
<sequence>MIRGLTVLLLCQVVGELLVELAHLPVPGPVVGMVLLFGWLQWRRPAADSGTMRAADGLLKHLQLLFVPAGVGIVTHLAVLRTEALPIGVSLVVSWLVALALVGWIVQGFGRHHPEPGVEGGVEGDGDGAAAGGRDA</sequence>
<dbReference type="EMBL" id="BMCK01000003">
    <property type="protein sequence ID" value="GGD20919.1"/>
    <property type="molecule type" value="Genomic_DNA"/>
</dbReference>
<feature type="transmembrane region" description="Helical" evidence="7">
    <location>
        <begin position="85"/>
        <end position="106"/>
    </location>
</feature>
<keyword evidence="4 7" id="KW-1133">Transmembrane helix</keyword>
<gene>
    <name evidence="8" type="ORF">GCM10007231_20090</name>
</gene>
<name>A0ABQ1QAA8_9ACTN</name>
<accession>A0ABQ1QAA8</accession>
<comment type="subcellular location">
    <subcellularLocation>
        <location evidence="1">Cell membrane</location>
        <topology evidence="1">Multi-pass membrane protein</topology>
    </subcellularLocation>
</comment>
<evidence type="ECO:0000256" key="6">
    <source>
        <dbReference type="SAM" id="MobiDB-lite"/>
    </source>
</evidence>
<keyword evidence="5 7" id="KW-0472">Membrane</keyword>
<comment type="caution">
    <text evidence="8">The sequence shown here is derived from an EMBL/GenBank/DDBJ whole genome shotgun (WGS) entry which is preliminary data.</text>
</comment>
<evidence type="ECO:0008006" key="10">
    <source>
        <dbReference type="Google" id="ProtNLM"/>
    </source>
</evidence>
<evidence type="ECO:0000256" key="4">
    <source>
        <dbReference type="ARBA" id="ARBA00022989"/>
    </source>
</evidence>
<feature type="compositionally biased region" description="Gly residues" evidence="6">
    <location>
        <begin position="118"/>
        <end position="136"/>
    </location>
</feature>
<feature type="transmembrane region" description="Helical" evidence="7">
    <location>
        <begin position="62"/>
        <end position="79"/>
    </location>
</feature>
<keyword evidence="3 7" id="KW-0812">Transmembrane</keyword>
<proteinExistence type="predicted"/>
<protein>
    <recommendedName>
        <fullName evidence="10">CidA/LrgA family protein</fullName>
    </recommendedName>
</protein>
<reference evidence="9" key="1">
    <citation type="journal article" date="2019" name="Int. J. Syst. Evol. Microbiol.">
        <title>The Global Catalogue of Microorganisms (GCM) 10K type strain sequencing project: providing services to taxonomists for standard genome sequencing and annotation.</title>
        <authorList>
            <consortium name="The Broad Institute Genomics Platform"/>
            <consortium name="The Broad Institute Genome Sequencing Center for Infectious Disease"/>
            <person name="Wu L."/>
            <person name="Ma J."/>
        </authorList>
    </citation>
    <scope>NUCLEOTIDE SEQUENCE [LARGE SCALE GENOMIC DNA]</scope>
    <source>
        <strain evidence="9">CCM 7403</strain>
    </source>
</reference>
<evidence type="ECO:0000256" key="7">
    <source>
        <dbReference type="SAM" id="Phobius"/>
    </source>
</evidence>
<keyword evidence="2" id="KW-1003">Cell membrane</keyword>
<evidence type="ECO:0000313" key="9">
    <source>
        <dbReference type="Proteomes" id="UP000630594"/>
    </source>
</evidence>
<dbReference type="Pfam" id="PF03788">
    <property type="entry name" value="LrgA"/>
    <property type="match status" value="1"/>
</dbReference>
<dbReference type="InterPro" id="IPR005538">
    <property type="entry name" value="LrgA/CidA"/>
</dbReference>
<evidence type="ECO:0000313" key="8">
    <source>
        <dbReference type="EMBL" id="GGD20919.1"/>
    </source>
</evidence>
<evidence type="ECO:0000256" key="5">
    <source>
        <dbReference type="ARBA" id="ARBA00023136"/>
    </source>
</evidence>
<evidence type="ECO:0000256" key="3">
    <source>
        <dbReference type="ARBA" id="ARBA00022692"/>
    </source>
</evidence>
<evidence type="ECO:0000256" key="1">
    <source>
        <dbReference type="ARBA" id="ARBA00004651"/>
    </source>
</evidence>
<dbReference type="PANTHER" id="PTHR33931:SF2">
    <property type="entry name" value="HOLIN-LIKE PROTEIN CIDA"/>
    <property type="match status" value="1"/>
</dbReference>
<dbReference type="RefSeq" id="WP_188421667.1">
    <property type="nucleotide sequence ID" value="NZ_BMCK01000003.1"/>
</dbReference>